<keyword evidence="5 7" id="KW-1133">Transmembrane helix</keyword>
<dbReference type="PROSITE" id="PS50928">
    <property type="entry name" value="ABC_TM1"/>
    <property type="match status" value="1"/>
</dbReference>
<dbReference type="GO" id="GO:0005886">
    <property type="term" value="C:plasma membrane"/>
    <property type="evidence" value="ECO:0007669"/>
    <property type="project" value="UniProtKB-SubCell"/>
</dbReference>
<sequence length="286" mass="30881">MKSARWLIGPYVVGALVLLIIPAIATFAVSFYELDLLGPSRWVGLENFRTLAEDPVFREALVNSLTFAAFAVPLRLLGALGLALLLHARFRGAGGARTAAYLPSVVPDVAYALLWLFLVNPLFGPVNALLGAVGLPEPDWLTTGAGAMATIVLMSGFTIGEGFVVALAARQELPKELHELARVEGSSATNTFRRVTLPLMAPTLGLLAIRDLAFSLQVSFIPAYLLTDGGPDRATLFLPLYAFDAGFEQLRYGYAAAMTLSMFVITALLVLLQLRLVRRWQFGVSD</sequence>
<dbReference type="InterPro" id="IPR051393">
    <property type="entry name" value="ABC_transporter_permease"/>
</dbReference>
<keyword evidence="4 7" id="KW-0812">Transmembrane</keyword>
<keyword evidence="2 7" id="KW-0813">Transport</keyword>
<feature type="transmembrane region" description="Helical" evidence="7">
    <location>
        <begin position="100"/>
        <end position="123"/>
    </location>
</feature>
<evidence type="ECO:0000256" key="4">
    <source>
        <dbReference type="ARBA" id="ARBA00022692"/>
    </source>
</evidence>
<gene>
    <name evidence="9" type="ORF">AVDCRST_MAG85-2038</name>
</gene>
<dbReference type="Gene3D" id="1.10.3720.10">
    <property type="entry name" value="MetI-like"/>
    <property type="match status" value="1"/>
</dbReference>
<dbReference type="EMBL" id="CADCVT010000220">
    <property type="protein sequence ID" value="CAA9505829.1"/>
    <property type="molecule type" value="Genomic_DNA"/>
</dbReference>
<reference evidence="9" key="1">
    <citation type="submission" date="2020-02" db="EMBL/GenBank/DDBJ databases">
        <authorList>
            <person name="Meier V. D."/>
        </authorList>
    </citation>
    <scope>NUCLEOTIDE SEQUENCE</scope>
    <source>
        <strain evidence="9">AVDCRST_MAG85</strain>
    </source>
</reference>
<dbReference type="CDD" id="cd06261">
    <property type="entry name" value="TM_PBP2"/>
    <property type="match status" value="1"/>
</dbReference>
<evidence type="ECO:0000256" key="3">
    <source>
        <dbReference type="ARBA" id="ARBA00022475"/>
    </source>
</evidence>
<dbReference type="InterPro" id="IPR000515">
    <property type="entry name" value="MetI-like"/>
</dbReference>
<name>A0A6J4SUS8_9ACTN</name>
<evidence type="ECO:0000256" key="7">
    <source>
        <dbReference type="RuleBase" id="RU363032"/>
    </source>
</evidence>
<feature type="transmembrane region" description="Helical" evidence="7">
    <location>
        <begin position="143"/>
        <end position="169"/>
    </location>
</feature>
<comment type="subcellular location">
    <subcellularLocation>
        <location evidence="1 7">Cell membrane</location>
        <topology evidence="1 7">Multi-pass membrane protein</topology>
    </subcellularLocation>
</comment>
<dbReference type="Pfam" id="PF00528">
    <property type="entry name" value="BPD_transp_1"/>
    <property type="match status" value="1"/>
</dbReference>
<evidence type="ECO:0000313" key="9">
    <source>
        <dbReference type="EMBL" id="CAA9505829.1"/>
    </source>
</evidence>
<feature type="transmembrane region" description="Helical" evidence="7">
    <location>
        <begin position="203"/>
        <end position="226"/>
    </location>
</feature>
<protein>
    <recommendedName>
        <fullName evidence="8">ABC transmembrane type-1 domain-containing protein</fullName>
    </recommendedName>
</protein>
<keyword evidence="6 7" id="KW-0472">Membrane</keyword>
<evidence type="ECO:0000256" key="1">
    <source>
        <dbReference type="ARBA" id="ARBA00004651"/>
    </source>
</evidence>
<keyword evidence="3" id="KW-1003">Cell membrane</keyword>
<proteinExistence type="inferred from homology"/>
<dbReference type="InterPro" id="IPR035906">
    <property type="entry name" value="MetI-like_sf"/>
</dbReference>
<dbReference type="PANTHER" id="PTHR30193">
    <property type="entry name" value="ABC TRANSPORTER PERMEASE PROTEIN"/>
    <property type="match status" value="1"/>
</dbReference>
<organism evidence="9">
    <name type="scientific">uncultured Solirubrobacteraceae bacterium</name>
    <dbReference type="NCBI Taxonomy" id="1162706"/>
    <lineage>
        <taxon>Bacteria</taxon>
        <taxon>Bacillati</taxon>
        <taxon>Actinomycetota</taxon>
        <taxon>Thermoleophilia</taxon>
        <taxon>Solirubrobacterales</taxon>
        <taxon>Solirubrobacteraceae</taxon>
        <taxon>environmental samples</taxon>
    </lineage>
</organism>
<dbReference type="PANTHER" id="PTHR30193:SF37">
    <property type="entry name" value="INNER MEMBRANE ABC TRANSPORTER PERMEASE PROTEIN YCJO"/>
    <property type="match status" value="1"/>
</dbReference>
<dbReference type="GO" id="GO:0055085">
    <property type="term" value="P:transmembrane transport"/>
    <property type="evidence" value="ECO:0007669"/>
    <property type="project" value="InterPro"/>
</dbReference>
<evidence type="ECO:0000256" key="2">
    <source>
        <dbReference type="ARBA" id="ARBA00022448"/>
    </source>
</evidence>
<dbReference type="AlphaFoldDB" id="A0A6J4SUS8"/>
<evidence type="ECO:0000259" key="8">
    <source>
        <dbReference type="PROSITE" id="PS50928"/>
    </source>
</evidence>
<feature type="transmembrane region" description="Helical" evidence="7">
    <location>
        <begin position="12"/>
        <end position="32"/>
    </location>
</feature>
<dbReference type="SUPFAM" id="SSF161098">
    <property type="entry name" value="MetI-like"/>
    <property type="match status" value="1"/>
</dbReference>
<feature type="transmembrane region" description="Helical" evidence="7">
    <location>
        <begin position="252"/>
        <end position="272"/>
    </location>
</feature>
<evidence type="ECO:0000256" key="6">
    <source>
        <dbReference type="ARBA" id="ARBA00023136"/>
    </source>
</evidence>
<evidence type="ECO:0000256" key="5">
    <source>
        <dbReference type="ARBA" id="ARBA00022989"/>
    </source>
</evidence>
<feature type="transmembrane region" description="Helical" evidence="7">
    <location>
        <begin position="65"/>
        <end position="88"/>
    </location>
</feature>
<accession>A0A6J4SUS8</accession>
<comment type="similarity">
    <text evidence="7">Belongs to the binding-protein-dependent transport system permease family.</text>
</comment>
<feature type="domain" description="ABC transmembrane type-1" evidence="8">
    <location>
        <begin position="61"/>
        <end position="273"/>
    </location>
</feature>